<keyword evidence="7 9" id="KW-0067">ATP-binding</keyword>
<dbReference type="PROSITE" id="PS01076">
    <property type="entry name" value="ACETATE_KINASE_2"/>
    <property type="match status" value="1"/>
</dbReference>
<keyword evidence="6 9" id="KW-0418">Kinase</keyword>
<accession>A0A8H2JL04</accession>
<evidence type="ECO:0000256" key="4">
    <source>
        <dbReference type="ARBA" id="ARBA00022723"/>
    </source>
</evidence>
<comment type="subcellular location">
    <subcellularLocation>
        <location evidence="9">Cytoplasm</location>
    </subcellularLocation>
</comment>
<dbReference type="RefSeq" id="WP_138623313.1">
    <property type="nucleotide sequence ID" value="NZ_SZVP01000010.1"/>
</dbReference>
<dbReference type="Gene3D" id="3.30.420.40">
    <property type="match status" value="2"/>
</dbReference>
<dbReference type="GO" id="GO:0005524">
    <property type="term" value="F:ATP binding"/>
    <property type="evidence" value="ECO:0007669"/>
    <property type="project" value="UniProtKB-KW"/>
</dbReference>
<feature type="binding site" evidence="9">
    <location>
        <begin position="282"/>
        <end position="284"/>
    </location>
    <ligand>
        <name>ATP</name>
        <dbReference type="ChEBI" id="CHEBI:30616"/>
    </ligand>
</feature>
<keyword evidence="3 9" id="KW-0808">Transferase</keyword>
<evidence type="ECO:0000313" key="12">
    <source>
        <dbReference type="Proteomes" id="UP000307702"/>
    </source>
</evidence>
<feature type="binding site" evidence="9">
    <location>
        <position position="10"/>
    </location>
    <ligand>
        <name>Mg(2+)</name>
        <dbReference type="ChEBI" id="CHEBI:18420"/>
    </ligand>
</feature>
<dbReference type="EMBL" id="SZVP01000010">
    <property type="protein sequence ID" value="TMM44783.1"/>
    <property type="molecule type" value="Genomic_DNA"/>
</dbReference>
<dbReference type="GO" id="GO:0008776">
    <property type="term" value="F:acetate kinase activity"/>
    <property type="evidence" value="ECO:0007669"/>
    <property type="project" value="UniProtKB-UniRule"/>
</dbReference>
<dbReference type="InterPro" id="IPR043129">
    <property type="entry name" value="ATPase_NBD"/>
</dbReference>
<evidence type="ECO:0000256" key="9">
    <source>
        <dbReference type="HAMAP-Rule" id="MF_00020"/>
    </source>
</evidence>
<dbReference type="PIRSF" id="PIRSF000722">
    <property type="entry name" value="Acetate_prop_kin"/>
    <property type="match status" value="1"/>
</dbReference>
<evidence type="ECO:0000256" key="5">
    <source>
        <dbReference type="ARBA" id="ARBA00022741"/>
    </source>
</evidence>
<evidence type="ECO:0000256" key="1">
    <source>
        <dbReference type="ARBA" id="ARBA00008748"/>
    </source>
</evidence>
<evidence type="ECO:0000256" key="10">
    <source>
        <dbReference type="RuleBase" id="RU003835"/>
    </source>
</evidence>
<dbReference type="NCBIfam" id="TIGR00016">
    <property type="entry name" value="ackA"/>
    <property type="match status" value="1"/>
</dbReference>
<comment type="caution">
    <text evidence="11">The sequence shown here is derived from an EMBL/GenBank/DDBJ whole genome shotgun (WGS) entry which is preliminary data.</text>
</comment>
<keyword evidence="5 9" id="KW-0547">Nucleotide-binding</keyword>
<dbReference type="GO" id="GO:0006085">
    <property type="term" value="P:acetyl-CoA biosynthetic process"/>
    <property type="evidence" value="ECO:0007669"/>
    <property type="project" value="UniProtKB-UniRule"/>
</dbReference>
<dbReference type="HAMAP" id="MF_00020">
    <property type="entry name" value="Acetate_kinase"/>
    <property type="match status" value="1"/>
</dbReference>
<evidence type="ECO:0000256" key="2">
    <source>
        <dbReference type="ARBA" id="ARBA00022490"/>
    </source>
</evidence>
<keyword evidence="12" id="KW-1185">Reference proteome</keyword>
<evidence type="ECO:0000256" key="3">
    <source>
        <dbReference type="ARBA" id="ARBA00022679"/>
    </source>
</evidence>
<dbReference type="GO" id="GO:0006083">
    <property type="term" value="P:acetate metabolic process"/>
    <property type="evidence" value="ECO:0007669"/>
    <property type="project" value="TreeGrafter"/>
</dbReference>
<feature type="binding site" evidence="9">
    <location>
        <position position="17"/>
    </location>
    <ligand>
        <name>ATP</name>
        <dbReference type="ChEBI" id="CHEBI:30616"/>
    </ligand>
</feature>
<comment type="similarity">
    <text evidence="1 9 10">Belongs to the acetokinase family.</text>
</comment>
<dbReference type="InterPro" id="IPR023865">
    <property type="entry name" value="Aliphatic_acid_kinase_CS"/>
</dbReference>
<evidence type="ECO:0000256" key="8">
    <source>
        <dbReference type="ARBA" id="ARBA00022842"/>
    </source>
</evidence>
<keyword evidence="4 9" id="KW-0479">Metal-binding</keyword>
<dbReference type="PROSITE" id="PS01075">
    <property type="entry name" value="ACETATE_KINASE_1"/>
    <property type="match status" value="1"/>
</dbReference>
<feature type="site" description="Transition state stabilizer" evidence="9">
    <location>
        <position position="179"/>
    </location>
</feature>
<dbReference type="GO" id="GO:0000287">
    <property type="term" value="F:magnesium ion binding"/>
    <property type="evidence" value="ECO:0007669"/>
    <property type="project" value="UniProtKB-UniRule"/>
</dbReference>
<feature type="site" description="Transition state stabilizer" evidence="9">
    <location>
        <position position="240"/>
    </location>
</feature>
<dbReference type="Pfam" id="PF00871">
    <property type="entry name" value="Acetate_kinase"/>
    <property type="match status" value="1"/>
</dbReference>
<gene>
    <name evidence="9" type="primary">ackA</name>
    <name evidence="11" type="ORF">FCS21_10960</name>
</gene>
<organism evidence="11 12">
    <name type="scientific">Colwellia ponticola</name>
    <dbReference type="NCBI Taxonomy" id="2304625"/>
    <lineage>
        <taxon>Bacteria</taxon>
        <taxon>Pseudomonadati</taxon>
        <taxon>Pseudomonadota</taxon>
        <taxon>Gammaproteobacteria</taxon>
        <taxon>Alteromonadales</taxon>
        <taxon>Colwelliaceae</taxon>
        <taxon>Colwellia</taxon>
    </lineage>
</organism>
<dbReference type="InterPro" id="IPR004372">
    <property type="entry name" value="Ac/propionate_kinase"/>
</dbReference>
<feature type="binding site" evidence="9">
    <location>
        <position position="90"/>
    </location>
    <ligand>
        <name>substrate</name>
    </ligand>
</feature>
<protein>
    <recommendedName>
        <fullName evidence="9">Acetate kinase</fullName>
        <ecNumber evidence="9">2.7.2.1</ecNumber>
    </recommendedName>
    <alternativeName>
        <fullName evidence="9">Acetokinase</fullName>
    </alternativeName>
</protein>
<evidence type="ECO:0000256" key="7">
    <source>
        <dbReference type="ARBA" id="ARBA00022840"/>
    </source>
</evidence>
<comment type="function">
    <text evidence="9">Catalyzes the formation of acetyl phosphate from acetate and ATP. Can also catalyze the reverse reaction.</text>
</comment>
<evidence type="ECO:0000313" key="11">
    <source>
        <dbReference type="EMBL" id="TMM44783.1"/>
    </source>
</evidence>
<dbReference type="PANTHER" id="PTHR21060:SF21">
    <property type="entry name" value="ACETATE KINASE"/>
    <property type="match status" value="1"/>
</dbReference>
<dbReference type="CDD" id="cd24010">
    <property type="entry name" value="ASKHA_NBD_AcK_PK"/>
    <property type="match status" value="1"/>
</dbReference>
<dbReference type="OrthoDB" id="9802453at2"/>
<dbReference type="AlphaFoldDB" id="A0A8H2JL04"/>
<reference evidence="11 12" key="1">
    <citation type="submission" date="2019-05" db="EMBL/GenBank/DDBJ databases">
        <title>Colwellia ponticola sp. nov., isolated from seawater.</title>
        <authorList>
            <person name="Yoon J.-H."/>
        </authorList>
    </citation>
    <scope>NUCLEOTIDE SEQUENCE [LARGE SCALE GENOMIC DNA]</scope>
    <source>
        <strain evidence="11 12">OISW-25</strain>
    </source>
</reference>
<dbReference type="Proteomes" id="UP000307702">
    <property type="component" value="Unassembled WGS sequence"/>
</dbReference>
<dbReference type="PRINTS" id="PR00471">
    <property type="entry name" value="ACETATEKNASE"/>
</dbReference>
<proteinExistence type="inferred from homology"/>
<comment type="subunit">
    <text evidence="9">Homodimer.</text>
</comment>
<keyword evidence="2 9" id="KW-0963">Cytoplasm</keyword>
<dbReference type="UniPathway" id="UPA00340">
    <property type="reaction ID" value="UER00458"/>
</dbReference>
<feature type="binding site" evidence="9">
    <location>
        <begin position="331"/>
        <end position="335"/>
    </location>
    <ligand>
        <name>ATP</name>
        <dbReference type="ChEBI" id="CHEBI:30616"/>
    </ligand>
</feature>
<dbReference type="InterPro" id="IPR000890">
    <property type="entry name" value="Aliphatic_acid_kin_short-chain"/>
</dbReference>
<dbReference type="GO" id="GO:0005829">
    <property type="term" value="C:cytosol"/>
    <property type="evidence" value="ECO:0007669"/>
    <property type="project" value="TreeGrafter"/>
</dbReference>
<evidence type="ECO:0000256" key="6">
    <source>
        <dbReference type="ARBA" id="ARBA00022777"/>
    </source>
</evidence>
<comment type="cofactor">
    <cofactor evidence="9">
        <name>Mg(2+)</name>
        <dbReference type="ChEBI" id="CHEBI:18420"/>
    </cofactor>
    <cofactor evidence="9">
        <name>Mn(2+)</name>
        <dbReference type="ChEBI" id="CHEBI:29035"/>
    </cofactor>
    <text evidence="9">Mg(2+). Can also accept Mn(2+).</text>
</comment>
<name>A0A8H2JL04_9GAMM</name>
<feature type="binding site" evidence="9">
    <location>
        <begin position="207"/>
        <end position="211"/>
    </location>
    <ligand>
        <name>ATP</name>
        <dbReference type="ChEBI" id="CHEBI:30616"/>
    </ligand>
</feature>
<comment type="catalytic activity">
    <reaction evidence="9">
        <text>acetate + ATP = acetyl phosphate + ADP</text>
        <dbReference type="Rhea" id="RHEA:11352"/>
        <dbReference type="ChEBI" id="CHEBI:22191"/>
        <dbReference type="ChEBI" id="CHEBI:30089"/>
        <dbReference type="ChEBI" id="CHEBI:30616"/>
        <dbReference type="ChEBI" id="CHEBI:456216"/>
        <dbReference type="EC" id="2.7.2.1"/>
    </reaction>
</comment>
<keyword evidence="8 9" id="KW-0460">Magnesium</keyword>
<dbReference type="EC" id="2.7.2.1" evidence="9"/>
<feature type="active site" description="Proton donor/acceptor" evidence="9">
    <location>
        <position position="147"/>
    </location>
</feature>
<dbReference type="PANTHER" id="PTHR21060">
    <property type="entry name" value="ACETATE KINASE"/>
    <property type="match status" value="1"/>
</dbReference>
<comment type="pathway">
    <text evidence="9">Metabolic intermediate biosynthesis; acetyl-CoA biosynthesis; acetyl-CoA from acetate: step 1/2.</text>
</comment>
<dbReference type="SUPFAM" id="SSF53067">
    <property type="entry name" value="Actin-like ATPase domain"/>
    <property type="match status" value="2"/>
</dbReference>
<sequence>MNTQAILVINCGSSSVKFSLIKPTSGETLLSGLAECLLSSEAIITLNIDNGTKQQHKLAAPFNHQTALAVLVEQLEQHHLVDDISAIGHRVVHGGEKYSQPTLVTIEVEQAIKQLAKLAPLHNPANLIGIKACQLAFKNLPQVVVFDTAFHQSMPDKSFMYGLPYSLYKKHAIRRYGFHGTSHYFVATQAAKQLNKPLEQCNFISAHLGNGCSVTAIKAGKSVDTSMGMTPGEGVMMGTRCGDIDSGIIFHLVENLGYSIADVDKLVNKESGLLGVSGLSNDCRTLENAMQNDNHAQATLALTVFCYRIAKTIASYSASLTQLDGLIFTGGIGENSSWVRTEIVNQLSLLNFYLDEEKNQLTRFGVSGNIAKNNARACWVIATNEEWVIAEQSAQLLSKVVQ</sequence>
<feature type="binding site" evidence="9">
    <location>
        <position position="385"/>
    </location>
    <ligand>
        <name>Mg(2+)</name>
        <dbReference type="ChEBI" id="CHEBI:18420"/>
    </ligand>
</feature>